<comment type="caution">
    <text evidence="1">The sequence shown here is derived from an EMBL/GenBank/DDBJ whole genome shotgun (WGS) entry which is preliminary data.</text>
</comment>
<proteinExistence type="predicted"/>
<accession>A0A392TMN1</accession>
<feature type="non-terminal residue" evidence="1">
    <location>
        <position position="39"/>
    </location>
</feature>
<keyword evidence="2" id="KW-1185">Reference proteome</keyword>
<name>A0A392TMN1_9FABA</name>
<organism evidence="1 2">
    <name type="scientific">Trifolium medium</name>
    <dbReference type="NCBI Taxonomy" id="97028"/>
    <lineage>
        <taxon>Eukaryota</taxon>
        <taxon>Viridiplantae</taxon>
        <taxon>Streptophyta</taxon>
        <taxon>Embryophyta</taxon>
        <taxon>Tracheophyta</taxon>
        <taxon>Spermatophyta</taxon>
        <taxon>Magnoliopsida</taxon>
        <taxon>eudicotyledons</taxon>
        <taxon>Gunneridae</taxon>
        <taxon>Pentapetalae</taxon>
        <taxon>rosids</taxon>
        <taxon>fabids</taxon>
        <taxon>Fabales</taxon>
        <taxon>Fabaceae</taxon>
        <taxon>Papilionoideae</taxon>
        <taxon>50 kb inversion clade</taxon>
        <taxon>NPAAA clade</taxon>
        <taxon>Hologalegina</taxon>
        <taxon>IRL clade</taxon>
        <taxon>Trifolieae</taxon>
        <taxon>Trifolium</taxon>
    </lineage>
</organism>
<dbReference type="AlphaFoldDB" id="A0A392TMN1"/>
<dbReference type="EMBL" id="LXQA010599202">
    <property type="protein sequence ID" value="MCI61400.1"/>
    <property type="molecule type" value="Genomic_DNA"/>
</dbReference>
<evidence type="ECO:0000313" key="2">
    <source>
        <dbReference type="Proteomes" id="UP000265520"/>
    </source>
</evidence>
<protein>
    <submittedName>
        <fullName evidence="1">Uncharacterized protein</fullName>
    </submittedName>
</protein>
<sequence>MKVALFKSQYCQSIDRCRKEEGGQQWKVEEVGGGGKWKV</sequence>
<dbReference type="Proteomes" id="UP000265520">
    <property type="component" value="Unassembled WGS sequence"/>
</dbReference>
<evidence type="ECO:0000313" key="1">
    <source>
        <dbReference type="EMBL" id="MCI61400.1"/>
    </source>
</evidence>
<reference evidence="1 2" key="1">
    <citation type="journal article" date="2018" name="Front. Plant Sci.">
        <title>Red Clover (Trifolium pratense) and Zigzag Clover (T. medium) - A Picture of Genomic Similarities and Differences.</title>
        <authorList>
            <person name="Dluhosova J."/>
            <person name="Istvanek J."/>
            <person name="Nedelnik J."/>
            <person name="Repkova J."/>
        </authorList>
    </citation>
    <scope>NUCLEOTIDE SEQUENCE [LARGE SCALE GENOMIC DNA]</scope>
    <source>
        <strain evidence="2">cv. 10/8</strain>
        <tissue evidence="1">Leaf</tissue>
    </source>
</reference>